<organism evidence="13">
    <name type="scientific">Mycolicibacterium gilvum (strain PYR-GCK)</name>
    <name type="common">Mycobacterium gilvum (strain PYR-GCK)</name>
    <dbReference type="NCBI Taxonomy" id="350054"/>
    <lineage>
        <taxon>Bacteria</taxon>
        <taxon>Bacillati</taxon>
        <taxon>Actinomycetota</taxon>
        <taxon>Actinomycetes</taxon>
        <taxon>Mycobacteriales</taxon>
        <taxon>Mycobacteriaceae</taxon>
        <taxon>Mycolicibacterium</taxon>
    </lineage>
</organism>
<dbReference type="GO" id="GO:0006508">
    <property type="term" value="P:proteolysis"/>
    <property type="evidence" value="ECO:0007669"/>
    <property type="project" value="UniProtKB-KW"/>
</dbReference>
<dbReference type="PANTHER" id="PTHR33695">
    <property type="entry name" value="LIPOPROTEIN SIGNAL PEPTIDASE"/>
    <property type="match status" value="1"/>
</dbReference>
<dbReference type="PRINTS" id="PR00781">
    <property type="entry name" value="LIPOSIGPTASE"/>
</dbReference>
<comment type="similarity">
    <text evidence="1 9 11">Belongs to the peptidase A8 family.</text>
</comment>
<dbReference type="KEGG" id="mgi:Mflv_3640"/>
<dbReference type="UniPathway" id="UPA00665"/>
<dbReference type="PANTHER" id="PTHR33695:SF1">
    <property type="entry name" value="LIPOPROTEIN SIGNAL PEPTIDASE"/>
    <property type="match status" value="1"/>
</dbReference>
<evidence type="ECO:0000256" key="1">
    <source>
        <dbReference type="ARBA" id="ARBA00006139"/>
    </source>
</evidence>
<evidence type="ECO:0000256" key="2">
    <source>
        <dbReference type="ARBA" id="ARBA00022475"/>
    </source>
</evidence>
<keyword evidence="5 9" id="KW-0064">Aspartyl protease</keyword>
<evidence type="ECO:0000256" key="10">
    <source>
        <dbReference type="RuleBase" id="RU000594"/>
    </source>
</evidence>
<feature type="region of interest" description="Disordered" evidence="12">
    <location>
        <begin position="192"/>
        <end position="272"/>
    </location>
</feature>
<feature type="active site" evidence="9">
    <location>
        <position position="165"/>
    </location>
</feature>
<feature type="transmembrane region" description="Helical" evidence="9">
    <location>
        <begin position="155"/>
        <end position="183"/>
    </location>
</feature>
<accession>A4T9J5</accession>
<dbReference type="STRING" id="350054.Mflv_3640"/>
<comment type="catalytic activity">
    <reaction evidence="9 10">
        <text>Release of signal peptides from bacterial membrane prolipoproteins. Hydrolyzes -Xaa-Yaa-Zaa-|-(S,diacylglyceryl)Cys-, in which Xaa is hydrophobic (preferably Leu), and Yaa (Ala or Ser) and Zaa (Gly or Ala) have small, neutral side chains.</text>
        <dbReference type="EC" id="3.4.23.36"/>
    </reaction>
</comment>
<feature type="transmembrane region" description="Helical" evidence="9">
    <location>
        <begin position="38"/>
        <end position="57"/>
    </location>
</feature>
<reference evidence="13" key="2">
    <citation type="journal article" date="2013" name="PLoS ONE">
        <title>A Gene Expression Study of the Activities of Aromatic Ring-Cleavage Dioxygenases in Mycobacterium gilvum PYR-GCK to Changes in Salinity and pH during Pyrene Degradation.</title>
        <authorList>
            <person name="Badejo A.C."/>
            <person name="Badejo A.O."/>
            <person name="Shin K.H."/>
            <person name="Chai Y.G."/>
        </authorList>
    </citation>
    <scope>NUCLEOTIDE SEQUENCE [LARGE SCALE GENOMIC DNA]</scope>
    <source>
        <strain evidence="13">PYR-GCK</strain>
    </source>
</reference>
<dbReference type="GO" id="GO:0004190">
    <property type="term" value="F:aspartic-type endopeptidase activity"/>
    <property type="evidence" value="ECO:0007669"/>
    <property type="project" value="UniProtKB-UniRule"/>
</dbReference>
<comment type="subcellular location">
    <subcellularLocation>
        <location evidence="9">Cell membrane</location>
        <topology evidence="9">Multi-pass membrane protein</topology>
    </subcellularLocation>
</comment>
<feature type="transmembrane region" description="Helical" evidence="9">
    <location>
        <begin position="91"/>
        <end position="111"/>
    </location>
</feature>
<comment type="pathway">
    <text evidence="9">Protein modification; lipoprotein biosynthesis (signal peptide cleavage).</text>
</comment>
<dbReference type="InterPro" id="IPR001872">
    <property type="entry name" value="Peptidase_A8"/>
</dbReference>
<evidence type="ECO:0000256" key="11">
    <source>
        <dbReference type="RuleBase" id="RU004181"/>
    </source>
</evidence>
<evidence type="ECO:0000256" key="5">
    <source>
        <dbReference type="ARBA" id="ARBA00022750"/>
    </source>
</evidence>
<feature type="region of interest" description="Disordered" evidence="12">
    <location>
        <begin position="1"/>
        <end position="28"/>
    </location>
</feature>
<dbReference type="OrthoDB" id="4308908at2"/>
<keyword evidence="13" id="KW-0449">Lipoprotein</keyword>
<gene>
    <name evidence="9" type="primary">lspA</name>
    <name evidence="13" type="ordered locus">Mflv_3640</name>
</gene>
<evidence type="ECO:0000256" key="9">
    <source>
        <dbReference type="HAMAP-Rule" id="MF_00161"/>
    </source>
</evidence>
<evidence type="ECO:0000313" key="13">
    <source>
        <dbReference type="EMBL" id="ABP46114.1"/>
    </source>
</evidence>
<evidence type="ECO:0000256" key="6">
    <source>
        <dbReference type="ARBA" id="ARBA00022801"/>
    </source>
</evidence>
<keyword evidence="8 9" id="KW-0472">Membrane</keyword>
<evidence type="ECO:0000256" key="12">
    <source>
        <dbReference type="SAM" id="MobiDB-lite"/>
    </source>
</evidence>
<reference evidence="13" key="1">
    <citation type="submission" date="2007-04" db="EMBL/GenBank/DDBJ databases">
        <authorList>
            <consortium name="US DOE Joint Genome Institute"/>
            <person name="Copeland A."/>
            <person name="Lucas S."/>
            <person name="Lapidus A."/>
            <person name="Barry K."/>
            <person name="Detter J.C."/>
            <person name="Glavina del Rio T."/>
            <person name="Hammon N."/>
            <person name="Israni S."/>
            <person name="Dalin E."/>
            <person name="Tice H."/>
            <person name="Pitluck S."/>
            <person name="Chain P."/>
            <person name="Malfatti S."/>
            <person name="Shin M."/>
            <person name="Vergez L."/>
            <person name="Schmutz J."/>
            <person name="Larimer F."/>
            <person name="Land M."/>
            <person name="Hauser L."/>
            <person name="Kyrpides N."/>
            <person name="Mikhailova N."/>
            <person name="Miller C."/>
            <person name="Richardson P."/>
        </authorList>
    </citation>
    <scope>NUCLEOTIDE SEQUENCE</scope>
    <source>
        <strain evidence="13">PYR-GCK</strain>
    </source>
</reference>
<dbReference type="eggNOG" id="COG0597">
    <property type="taxonomic scope" value="Bacteria"/>
</dbReference>
<keyword evidence="2 9" id="KW-1003">Cell membrane</keyword>
<sequence>MMVGVTDESSSPVEPTTGEGTAEPGEAVQPPVRRRLRLLLGVAAVVLVADIVTKVLAVKLLTPGQPVSIIGDTVTWTLVRNSGAAFSMATGYTWVLTLVATGVVIGIVWMGRRLVSPWWALGLGMILGGALGNLVDRFFRSPGPLRGHVVDFLSIGWWPVFNVADPAVVGGAILLVVLSLFGFDFDTVGRRQPDDADDTVGRRQPDDADDTVGRRQPDDADDTVGRRQPDDADDTVGRRQPDDADDTVGRRQPDDADDTVGRRQPDAESGQG</sequence>
<evidence type="ECO:0000256" key="3">
    <source>
        <dbReference type="ARBA" id="ARBA00022670"/>
    </source>
</evidence>
<evidence type="ECO:0000256" key="8">
    <source>
        <dbReference type="ARBA" id="ARBA00023136"/>
    </source>
</evidence>
<comment type="function">
    <text evidence="9 10">This protein specifically catalyzes the removal of signal peptides from prolipoproteins.</text>
</comment>
<dbReference type="EC" id="3.4.23.36" evidence="9"/>
<keyword evidence="7 9" id="KW-1133">Transmembrane helix</keyword>
<feature type="compositionally biased region" description="Basic and acidic residues" evidence="12">
    <location>
        <begin position="192"/>
        <end position="266"/>
    </location>
</feature>
<dbReference type="EMBL" id="CP000656">
    <property type="protein sequence ID" value="ABP46114.1"/>
    <property type="molecule type" value="Genomic_DNA"/>
</dbReference>
<evidence type="ECO:0000256" key="7">
    <source>
        <dbReference type="ARBA" id="ARBA00022989"/>
    </source>
</evidence>
<protein>
    <recommendedName>
        <fullName evidence="9">Lipoprotein signal peptidase</fullName>
        <ecNumber evidence="9">3.4.23.36</ecNumber>
    </recommendedName>
    <alternativeName>
        <fullName evidence="9">Prolipoprotein signal peptidase</fullName>
    </alternativeName>
    <alternativeName>
        <fullName evidence="9">Signal peptidase II</fullName>
        <shortName evidence="9">SPase II</shortName>
    </alternativeName>
</protein>
<keyword evidence="4 9" id="KW-0812">Transmembrane</keyword>
<dbReference type="HOGENOM" id="CLU_083252_2_0_11"/>
<name>A4T9J5_MYCGI</name>
<dbReference type="HAMAP" id="MF_00161">
    <property type="entry name" value="LspA"/>
    <property type="match status" value="1"/>
</dbReference>
<dbReference type="Pfam" id="PF01252">
    <property type="entry name" value="Peptidase_A8"/>
    <property type="match status" value="1"/>
</dbReference>
<dbReference type="GO" id="GO:0005886">
    <property type="term" value="C:plasma membrane"/>
    <property type="evidence" value="ECO:0007669"/>
    <property type="project" value="UniProtKB-SubCell"/>
</dbReference>
<keyword evidence="3 9" id="KW-0645">Protease</keyword>
<proteinExistence type="inferred from homology"/>
<keyword evidence="6 9" id="KW-0378">Hydrolase</keyword>
<feature type="active site" evidence="9">
    <location>
        <position position="151"/>
    </location>
</feature>
<evidence type="ECO:0000256" key="4">
    <source>
        <dbReference type="ARBA" id="ARBA00022692"/>
    </source>
</evidence>
<dbReference type="AlphaFoldDB" id="A4T9J5"/>
<feature type="transmembrane region" description="Helical" evidence="9">
    <location>
        <begin position="118"/>
        <end position="135"/>
    </location>
</feature>
<dbReference type="NCBIfam" id="TIGR00077">
    <property type="entry name" value="lspA"/>
    <property type="match status" value="1"/>
</dbReference>
<dbReference type="PROSITE" id="PS00855">
    <property type="entry name" value="SPASE_II"/>
    <property type="match status" value="1"/>
</dbReference>